<proteinExistence type="predicted"/>
<dbReference type="SUPFAM" id="SSF56935">
    <property type="entry name" value="Porins"/>
    <property type="match status" value="1"/>
</dbReference>
<dbReference type="GO" id="GO:0009279">
    <property type="term" value="C:cell outer membrane"/>
    <property type="evidence" value="ECO:0007669"/>
    <property type="project" value="UniProtKB-SubCell"/>
</dbReference>
<protein>
    <submittedName>
        <fullName evidence="6">TonB-dependent receptor</fullName>
    </submittedName>
</protein>
<feature type="signal peptide" evidence="4">
    <location>
        <begin position="1"/>
        <end position="27"/>
    </location>
</feature>
<dbReference type="Proteomes" id="UP000279995">
    <property type="component" value="Chromosome II"/>
</dbReference>
<reference evidence="6 7" key="1">
    <citation type="submission" date="2018-10" db="EMBL/GenBank/DDBJ databases">
        <title>Complete Genome Sequence and Transcriptomic Profiles of a Marine Bacterium, Pseudoalteromonas agarivorans Hao 2018.</title>
        <authorList>
            <person name="Hao L."/>
        </authorList>
    </citation>
    <scope>NUCLEOTIDE SEQUENCE [LARGE SCALE GENOMIC DNA]</scope>
    <source>
        <strain evidence="6 7">Hao 2018</strain>
    </source>
</reference>
<comment type="subcellular location">
    <subcellularLocation>
        <location evidence="1">Cell outer membrane</location>
    </subcellularLocation>
</comment>
<evidence type="ECO:0000259" key="5">
    <source>
        <dbReference type="Pfam" id="PF07715"/>
    </source>
</evidence>
<evidence type="ECO:0000313" key="7">
    <source>
        <dbReference type="Proteomes" id="UP000279995"/>
    </source>
</evidence>
<dbReference type="InterPro" id="IPR012910">
    <property type="entry name" value="Plug_dom"/>
</dbReference>
<organism evidence="6 7">
    <name type="scientific">Pseudoalteromonas agarivorans</name>
    <dbReference type="NCBI Taxonomy" id="176102"/>
    <lineage>
        <taxon>Bacteria</taxon>
        <taxon>Pseudomonadati</taxon>
        <taxon>Pseudomonadota</taxon>
        <taxon>Gammaproteobacteria</taxon>
        <taxon>Alteromonadales</taxon>
        <taxon>Pseudoalteromonadaceae</taxon>
        <taxon>Pseudoalteromonas</taxon>
    </lineage>
</organism>
<accession>A0AAD0U2I1</accession>
<keyword evidence="3" id="KW-0998">Cell outer membrane</keyword>
<name>A0AAD0U2I1_9GAMM</name>
<evidence type="ECO:0000256" key="1">
    <source>
        <dbReference type="ARBA" id="ARBA00004442"/>
    </source>
</evidence>
<gene>
    <name evidence="6" type="ORF">D9T18_18975</name>
</gene>
<dbReference type="RefSeq" id="WP_004586338.1">
    <property type="nucleotide sequence ID" value="NZ_CP033066.1"/>
</dbReference>
<feature type="chain" id="PRO_5042141434" evidence="4">
    <location>
        <begin position="28"/>
        <end position="905"/>
    </location>
</feature>
<keyword evidence="4" id="KW-0732">Signal</keyword>
<sequence length="905" mass="99735">MSKKHRLNQITWAIGLGLVAHSTSLIAAQADEQLTNEQEIEEVVAVGTRLQGSAAAVVEERKNQAFVADILGSEQLSRTGDSDAASALRRVTGLTLVDGKFIYVRGLGERYSSARLNGAYIPSPDLTRNVIPLDIFPASIIESMAVQKAYSPDMPAAFGGGNIDIRTKTAPSEFTAGIEVGAGYDTASSDGFTYNRNENGIPSELSQAISTYRGDFSIGNIVSSEGFEDGDLTRAEQATAVNNALLKSLPRDYELKEESLDPRYNIKAHYGDSFEESYFGGKVGFLLAGAYKNEWDFEERFSSVITQDLENEEGNVDCTTSLATSEDVSNSCYNTVKNSQVTTETESYNGSLSLSYRLGTHSISAQQLYIIDNEDESEIAISQSPAGSSTFSIAGDGIANRNHEFNYEERQLNITQVMGQHTFLDYFGIGADWQYTEAKATTDIPTSADFEFRDTYNSDGSYAGSTITGDDNRVIMSYTNMEERVKSYGGNLTLPLSFESMEVEFKVGYDFSDRARIFNTSSFAINNSGGSGISINDGSTDALNNSGFLTDDFIDNNAVLVDFNEPTAPDADDYIAAQKVDAGYASFDVFYDQWIRISGGIRYEEFKQSSIGTSSLIFDEDDLNTFYDPDKIQAGSVITDDWYPALSVTYVGGDDYQVRLGYGETVVRPDFREVVPVTYYDPLTDIRTFGRTGIKSSPIKNYDLRYEYYGQAGNSFSVAAFYKDITAPIETVLNIGDEDYSASFINGETAEVYGIEAEWLQDLTFVSEGLFTSGNITLSDSEASIDPALAGTLTNPKKRMTGHSEYVVNLQLNYDSLDGMHSSSLVYNVFGERILAAGVANRDDAYEQPFHSLDLVYTYYPDFNSKIKFKVKNLLDEDQEVTQSDIIVRSKEQGVTFDLSYSYEF</sequence>
<dbReference type="PANTHER" id="PTHR40980:SF5">
    <property type="entry name" value="TONB-DEPENDENT RECEPTOR"/>
    <property type="match status" value="1"/>
</dbReference>
<dbReference type="InterPro" id="IPR037066">
    <property type="entry name" value="Plug_dom_sf"/>
</dbReference>
<feature type="domain" description="TonB-dependent receptor plug" evidence="5">
    <location>
        <begin position="66"/>
        <end position="151"/>
    </location>
</feature>
<evidence type="ECO:0000256" key="2">
    <source>
        <dbReference type="ARBA" id="ARBA00023136"/>
    </source>
</evidence>
<dbReference type="Gene3D" id="2.40.170.20">
    <property type="entry name" value="TonB-dependent receptor, beta-barrel domain"/>
    <property type="match status" value="1"/>
</dbReference>
<dbReference type="EMBL" id="CP033066">
    <property type="protein sequence ID" value="AYM88762.1"/>
    <property type="molecule type" value="Genomic_DNA"/>
</dbReference>
<keyword evidence="2" id="KW-0472">Membrane</keyword>
<evidence type="ECO:0000256" key="4">
    <source>
        <dbReference type="SAM" id="SignalP"/>
    </source>
</evidence>
<dbReference type="InterPro" id="IPR036942">
    <property type="entry name" value="Beta-barrel_TonB_sf"/>
</dbReference>
<dbReference type="Gene3D" id="2.170.130.10">
    <property type="entry name" value="TonB-dependent receptor, plug domain"/>
    <property type="match status" value="1"/>
</dbReference>
<dbReference type="PANTHER" id="PTHR40980">
    <property type="entry name" value="PLUG DOMAIN-CONTAINING PROTEIN"/>
    <property type="match status" value="1"/>
</dbReference>
<dbReference type="Pfam" id="PF07715">
    <property type="entry name" value="Plug"/>
    <property type="match status" value="1"/>
</dbReference>
<dbReference type="AlphaFoldDB" id="A0AAD0U2I1"/>
<evidence type="ECO:0000256" key="3">
    <source>
        <dbReference type="ARBA" id="ARBA00023237"/>
    </source>
</evidence>
<evidence type="ECO:0000313" key="6">
    <source>
        <dbReference type="EMBL" id="AYM88762.1"/>
    </source>
</evidence>
<keyword evidence="6" id="KW-0675">Receptor</keyword>